<dbReference type="InterPro" id="IPR036986">
    <property type="entry name" value="S4_RNA-bd_sf"/>
</dbReference>
<keyword evidence="1 3" id="KW-0694">RNA-binding</keyword>
<dbReference type="GO" id="GO:0003723">
    <property type="term" value="F:RNA binding"/>
    <property type="evidence" value="ECO:0007669"/>
    <property type="project" value="UniProtKB-KW"/>
</dbReference>
<dbReference type="InterPro" id="IPR047048">
    <property type="entry name" value="TlyA"/>
</dbReference>
<dbReference type="NCBIfam" id="TIGR00478">
    <property type="entry name" value="tly"/>
    <property type="match status" value="1"/>
</dbReference>
<comment type="similarity">
    <text evidence="2">Belongs to the TlyA family.</text>
</comment>
<dbReference type="Gene3D" id="3.40.50.150">
    <property type="entry name" value="Vaccinia Virus protein VP39"/>
    <property type="match status" value="1"/>
</dbReference>
<dbReference type="PANTHER" id="PTHR32319">
    <property type="entry name" value="BACTERIAL HEMOLYSIN-LIKE PROTEIN"/>
    <property type="match status" value="1"/>
</dbReference>
<keyword evidence="7" id="KW-1185">Reference proteome</keyword>
<dbReference type="SUPFAM" id="SSF53335">
    <property type="entry name" value="S-adenosyl-L-methionine-dependent methyltransferases"/>
    <property type="match status" value="1"/>
</dbReference>
<dbReference type="GO" id="GO:0008168">
    <property type="term" value="F:methyltransferase activity"/>
    <property type="evidence" value="ECO:0007669"/>
    <property type="project" value="UniProtKB-KW"/>
</dbReference>
<dbReference type="InterPro" id="IPR002942">
    <property type="entry name" value="S4_RNA-bd"/>
</dbReference>
<evidence type="ECO:0000256" key="1">
    <source>
        <dbReference type="ARBA" id="ARBA00022884"/>
    </source>
</evidence>
<dbReference type="Gene3D" id="3.10.290.10">
    <property type="entry name" value="RNA-binding S4 domain"/>
    <property type="match status" value="1"/>
</dbReference>
<dbReference type="PANTHER" id="PTHR32319:SF0">
    <property type="entry name" value="BACTERIAL HEMOLYSIN-LIKE PROTEIN"/>
    <property type="match status" value="1"/>
</dbReference>
<keyword evidence="6" id="KW-0808">Transferase</keyword>
<evidence type="ECO:0000313" key="7">
    <source>
        <dbReference type="Proteomes" id="UP000255467"/>
    </source>
</evidence>
<gene>
    <name evidence="6" type="primary">tlyA</name>
    <name evidence="6" type="ORF">NCTC1934_05703</name>
</gene>
<dbReference type="AlphaFoldDB" id="A0A379JI92"/>
<organism evidence="6 7">
    <name type="scientific">Nocardia otitidiscaviarum</name>
    <dbReference type="NCBI Taxonomy" id="1823"/>
    <lineage>
        <taxon>Bacteria</taxon>
        <taxon>Bacillati</taxon>
        <taxon>Actinomycetota</taxon>
        <taxon>Actinomycetes</taxon>
        <taxon>Mycobacteriales</taxon>
        <taxon>Nocardiaceae</taxon>
        <taxon>Nocardia</taxon>
    </lineage>
</organism>
<dbReference type="EC" id="2.1.1.226" evidence="6"/>
<evidence type="ECO:0000256" key="4">
    <source>
        <dbReference type="SAM" id="MobiDB-lite"/>
    </source>
</evidence>
<dbReference type="SMART" id="SM00363">
    <property type="entry name" value="S4"/>
    <property type="match status" value="1"/>
</dbReference>
<feature type="domain" description="RNA-binding S4" evidence="5">
    <location>
        <begin position="1"/>
        <end position="63"/>
    </location>
</feature>
<dbReference type="InterPro" id="IPR002877">
    <property type="entry name" value="RNA_MeTrfase_FtsJ_dom"/>
</dbReference>
<feature type="compositionally biased region" description="Low complexity" evidence="4">
    <location>
        <begin position="253"/>
        <end position="269"/>
    </location>
</feature>
<dbReference type="CDD" id="cd00165">
    <property type="entry name" value="S4"/>
    <property type="match status" value="1"/>
</dbReference>
<dbReference type="SUPFAM" id="SSF55174">
    <property type="entry name" value="Alpha-L RNA-binding motif"/>
    <property type="match status" value="1"/>
</dbReference>
<evidence type="ECO:0000256" key="2">
    <source>
        <dbReference type="ARBA" id="ARBA00029460"/>
    </source>
</evidence>
<proteinExistence type="inferred from homology"/>
<accession>A0A379JI92</accession>
<reference evidence="6 7" key="1">
    <citation type="submission" date="2018-06" db="EMBL/GenBank/DDBJ databases">
        <authorList>
            <consortium name="Pathogen Informatics"/>
            <person name="Doyle S."/>
        </authorList>
    </citation>
    <scope>NUCLEOTIDE SEQUENCE [LARGE SCALE GENOMIC DNA]</scope>
    <source>
        <strain evidence="6 7">NCTC1934</strain>
    </source>
</reference>
<dbReference type="InterPro" id="IPR029063">
    <property type="entry name" value="SAM-dependent_MTases_sf"/>
</dbReference>
<evidence type="ECO:0000256" key="3">
    <source>
        <dbReference type="PROSITE-ProRule" id="PRU00182"/>
    </source>
</evidence>
<name>A0A379JI92_9NOCA</name>
<protein>
    <submittedName>
        <fullName evidence="6">16S/23S rRNA (Cytidine-2'-O)-methyltransferase TlyA</fullName>
        <ecNumber evidence="6">2.1.1.226</ecNumber>
    </submittedName>
</protein>
<dbReference type="InterPro" id="IPR004538">
    <property type="entry name" value="Hemolysin_A/TlyA"/>
</dbReference>
<dbReference type="EMBL" id="UGRY01000004">
    <property type="protein sequence ID" value="SUD48369.1"/>
    <property type="molecule type" value="Genomic_DNA"/>
</dbReference>
<feature type="region of interest" description="Disordered" evidence="4">
    <location>
        <begin position="250"/>
        <end position="284"/>
    </location>
</feature>
<dbReference type="PROSITE" id="PS50889">
    <property type="entry name" value="S4"/>
    <property type="match status" value="1"/>
</dbReference>
<evidence type="ECO:0000313" key="6">
    <source>
        <dbReference type="EMBL" id="SUD48369.1"/>
    </source>
</evidence>
<sequence>MDAELVRRGLARSREHAVELISAGRVLINGTVATKPATGVETATPLLVREEPDEVRWASRGAHKLLGALAAFEPQGVTVAGKRCLDAGASTGGFTDVLLSKGAAAVVAADVGYGQLVWRLRSDDRVEVHDRTNVRALTPELIGGTVELVVADLSFISLGLVLPALALCCAPGADLLPMVKPQFEVGKERVGSGGVVRDPALRAEAVRAVAAAAARLGLRTHGVVASPLPGPSGNVEYFLWLRKQPSGADHSTGSIAGAAADPSASAHPGVPSVPEDGAGTGLPAAPGAAAVGAAAYDAVEEERVAALIQRAVEEGPQ</sequence>
<dbReference type="GO" id="GO:0032259">
    <property type="term" value="P:methylation"/>
    <property type="evidence" value="ECO:0007669"/>
    <property type="project" value="UniProtKB-KW"/>
</dbReference>
<dbReference type="STRING" id="1406858.GCA_000710895_04222"/>
<keyword evidence="6" id="KW-0489">Methyltransferase</keyword>
<dbReference type="Pfam" id="PF01728">
    <property type="entry name" value="FtsJ"/>
    <property type="match status" value="1"/>
</dbReference>
<dbReference type="Proteomes" id="UP000255467">
    <property type="component" value="Unassembled WGS sequence"/>
</dbReference>
<evidence type="ECO:0000259" key="5">
    <source>
        <dbReference type="SMART" id="SM00363"/>
    </source>
</evidence>
<dbReference type="Pfam" id="PF01479">
    <property type="entry name" value="S4"/>
    <property type="match status" value="1"/>
</dbReference>